<comment type="caution">
    <text evidence="2">The sequence shown here is derived from an EMBL/GenBank/DDBJ whole genome shotgun (WGS) entry which is preliminary data.</text>
</comment>
<evidence type="ECO:0000313" key="3">
    <source>
        <dbReference type="Proteomes" id="UP001341840"/>
    </source>
</evidence>
<evidence type="ECO:0008006" key="4">
    <source>
        <dbReference type="Google" id="ProtNLM"/>
    </source>
</evidence>
<accession>A0ABU6T0W0</accession>
<reference evidence="2 3" key="1">
    <citation type="journal article" date="2023" name="Plants (Basel)">
        <title>Bridging the Gap: Combining Genomics and Transcriptomics Approaches to Understand Stylosanthes scabra, an Orphan Legume from the Brazilian Caatinga.</title>
        <authorList>
            <person name="Ferreira-Neto J.R.C."/>
            <person name="da Silva M.D."/>
            <person name="Binneck E."/>
            <person name="de Melo N.F."/>
            <person name="da Silva R.H."/>
            <person name="de Melo A.L.T.M."/>
            <person name="Pandolfi V."/>
            <person name="Bustamante F.O."/>
            <person name="Brasileiro-Vidal A.C."/>
            <person name="Benko-Iseppon A.M."/>
        </authorList>
    </citation>
    <scope>NUCLEOTIDE SEQUENCE [LARGE SCALE GENOMIC DNA]</scope>
    <source>
        <tissue evidence="2">Leaves</tissue>
    </source>
</reference>
<evidence type="ECO:0000256" key="1">
    <source>
        <dbReference type="SAM" id="MobiDB-lite"/>
    </source>
</evidence>
<protein>
    <recommendedName>
        <fullName evidence="4">Secreted protein</fullName>
    </recommendedName>
</protein>
<gene>
    <name evidence="2" type="ORF">PIB30_105260</name>
</gene>
<name>A0ABU6T0W0_9FABA</name>
<feature type="region of interest" description="Disordered" evidence="1">
    <location>
        <begin position="54"/>
        <end position="76"/>
    </location>
</feature>
<sequence length="105" mass="11268">MRSSTFLISLLRGTLSPPTLISLPQPQPCSAIPVALVGDRSRRCHPNYSLKWLSSPPSLPLKSGSSPPTSSLASSRLTARSTIVPSLALSCRLHLPGPHLSQLRY</sequence>
<organism evidence="2 3">
    <name type="scientific">Stylosanthes scabra</name>
    <dbReference type="NCBI Taxonomy" id="79078"/>
    <lineage>
        <taxon>Eukaryota</taxon>
        <taxon>Viridiplantae</taxon>
        <taxon>Streptophyta</taxon>
        <taxon>Embryophyta</taxon>
        <taxon>Tracheophyta</taxon>
        <taxon>Spermatophyta</taxon>
        <taxon>Magnoliopsida</taxon>
        <taxon>eudicotyledons</taxon>
        <taxon>Gunneridae</taxon>
        <taxon>Pentapetalae</taxon>
        <taxon>rosids</taxon>
        <taxon>fabids</taxon>
        <taxon>Fabales</taxon>
        <taxon>Fabaceae</taxon>
        <taxon>Papilionoideae</taxon>
        <taxon>50 kb inversion clade</taxon>
        <taxon>dalbergioids sensu lato</taxon>
        <taxon>Dalbergieae</taxon>
        <taxon>Pterocarpus clade</taxon>
        <taxon>Stylosanthes</taxon>
    </lineage>
</organism>
<dbReference type="EMBL" id="JASCZI010064234">
    <property type="protein sequence ID" value="MED6141623.1"/>
    <property type="molecule type" value="Genomic_DNA"/>
</dbReference>
<keyword evidence="3" id="KW-1185">Reference proteome</keyword>
<evidence type="ECO:0000313" key="2">
    <source>
        <dbReference type="EMBL" id="MED6141623.1"/>
    </source>
</evidence>
<dbReference type="Proteomes" id="UP001341840">
    <property type="component" value="Unassembled WGS sequence"/>
</dbReference>
<proteinExistence type="predicted"/>